<keyword evidence="4" id="KW-0862">Zinc</keyword>
<comment type="subcellular location">
    <subcellularLocation>
        <location evidence="1">Nucleus</location>
    </subcellularLocation>
</comment>
<evidence type="ECO:0000256" key="3">
    <source>
        <dbReference type="ARBA" id="ARBA00022771"/>
    </source>
</evidence>
<feature type="compositionally biased region" description="Basic residues" evidence="7">
    <location>
        <begin position="736"/>
        <end position="746"/>
    </location>
</feature>
<keyword evidence="5" id="KW-0539">Nucleus</keyword>
<feature type="region of interest" description="Disordered" evidence="7">
    <location>
        <begin position="1122"/>
        <end position="1160"/>
    </location>
</feature>
<evidence type="ECO:0000256" key="7">
    <source>
        <dbReference type="SAM" id="MobiDB-lite"/>
    </source>
</evidence>
<gene>
    <name evidence="9" type="ORF">B0H15DRAFT_812413</name>
</gene>
<feature type="compositionally biased region" description="Basic residues" evidence="7">
    <location>
        <begin position="232"/>
        <end position="248"/>
    </location>
</feature>
<evidence type="ECO:0000256" key="4">
    <source>
        <dbReference type="ARBA" id="ARBA00022833"/>
    </source>
</evidence>
<dbReference type="PROSITE" id="PS50016">
    <property type="entry name" value="ZF_PHD_2"/>
    <property type="match status" value="1"/>
</dbReference>
<dbReference type="EMBL" id="JARJCN010000002">
    <property type="protein sequence ID" value="KAJ7103489.1"/>
    <property type="molecule type" value="Genomic_DNA"/>
</dbReference>
<evidence type="ECO:0000256" key="1">
    <source>
        <dbReference type="ARBA" id="ARBA00004123"/>
    </source>
</evidence>
<dbReference type="GO" id="GO:0048188">
    <property type="term" value="C:Set1C/COMPASS complex"/>
    <property type="evidence" value="ECO:0007669"/>
    <property type="project" value="InterPro"/>
</dbReference>
<dbReference type="GO" id="GO:0008270">
    <property type="term" value="F:zinc ion binding"/>
    <property type="evidence" value="ECO:0007669"/>
    <property type="project" value="UniProtKB-KW"/>
</dbReference>
<dbReference type="PANTHER" id="PTHR46174">
    <property type="entry name" value="CXXC-TYPE ZINC FINGER PROTEIN 1"/>
    <property type="match status" value="1"/>
</dbReference>
<dbReference type="InterPro" id="IPR019787">
    <property type="entry name" value="Znf_PHD-finger"/>
</dbReference>
<evidence type="ECO:0000256" key="2">
    <source>
        <dbReference type="ARBA" id="ARBA00022723"/>
    </source>
</evidence>
<dbReference type="InterPro" id="IPR037869">
    <property type="entry name" value="Spp1/CFP1"/>
</dbReference>
<comment type="caution">
    <text evidence="9">The sequence shown here is derived from an EMBL/GenBank/DDBJ whole genome shotgun (WGS) entry which is preliminary data.</text>
</comment>
<dbReference type="Proteomes" id="UP001222325">
    <property type="component" value="Unassembled WGS sequence"/>
</dbReference>
<feature type="compositionally biased region" description="Basic and acidic residues" evidence="7">
    <location>
        <begin position="9"/>
        <end position="19"/>
    </location>
</feature>
<proteinExistence type="predicted"/>
<feature type="region of interest" description="Disordered" evidence="7">
    <location>
        <begin position="284"/>
        <end position="565"/>
    </location>
</feature>
<accession>A0AAD6XW86</accession>
<feature type="compositionally biased region" description="Basic and acidic residues" evidence="7">
    <location>
        <begin position="426"/>
        <end position="464"/>
    </location>
</feature>
<evidence type="ECO:0000313" key="9">
    <source>
        <dbReference type="EMBL" id="KAJ7103489.1"/>
    </source>
</evidence>
<protein>
    <recommendedName>
        <fullName evidence="8">PHD-type domain-containing protein</fullName>
    </recommendedName>
</protein>
<feature type="region of interest" description="Disordered" evidence="7">
    <location>
        <begin position="228"/>
        <end position="260"/>
    </location>
</feature>
<feature type="compositionally biased region" description="Polar residues" evidence="7">
    <location>
        <begin position="702"/>
        <end position="713"/>
    </location>
</feature>
<feature type="region of interest" description="Disordered" evidence="7">
    <location>
        <begin position="120"/>
        <end position="166"/>
    </location>
</feature>
<dbReference type="Pfam" id="PF00628">
    <property type="entry name" value="PHD"/>
    <property type="match status" value="1"/>
</dbReference>
<keyword evidence="10" id="KW-1185">Reference proteome</keyword>
<feature type="region of interest" description="Disordered" evidence="7">
    <location>
        <begin position="625"/>
        <end position="801"/>
    </location>
</feature>
<dbReference type="InterPro" id="IPR013083">
    <property type="entry name" value="Znf_RING/FYVE/PHD"/>
</dbReference>
<feature type="compositionally biased region" description="Low complexity" evidence="7">
    <location>
        <begin position="371"/>
        <end position="382"/>
    </location>
</feature>
<dbReference type="PROSITE" id="PS01359">
    <property type="entry name" value="ZF_PHD_1"/>
    <property type="match status" value="1"/>
</dbReference>
<reference evidence="9" key="1">
    <citation type="submission" date="2023-03" db="EMBL/GenBank/DDBJ databases">
        <title>Massive genome expansion in bonnet fungi (Mycena s.s.) driven by repeated elements and novel gene families across ecological guilds.</title>
        <authorList>
            <consortium name="Lawrence Berkeley National Laboratory"/>
            <person name="Harder C.B."/>
            <person name="Miyauchi S."/>
            <person name="Viragh M."/>
            <person name="Kuo A."/>
            <person name="Thoen E."/>
            <person name="Andreopoulos B."/>
            <person name="Lu D."/>
            <person name="Skrede I."/>
            <person name="Drula E."/>
            <person name="Henrissat B."/>
            <person name="Morin E."/>
            <person name="Kohler A."/>
            <person name="Barry K."/>
            <person name="LaButti K."/>
            <person name="Morin E."/>
            <person name="Salamov A."/>
            <person name="Lipzen A."/>
            <person name="Mereny Z."/>
            <person name="Hegedus B."/>
            <person name="Baldrian P."/>
            <person name="Stursova M."/>
            <person name="Weitz H."/>
            <person name="Taylor A."/>
            <person name="Grigoriev I.V."/>
            <person name="Nagy L.G."/>
            <person name="Martin F."/>
            <person name="Kauserud H."/>
        </authorList>
    </citation>
    <scope>NUCLEOTIDE SEQUENCE</scope>
    <source>
        <strain evidence="9">CBHHK173m</strain>
    </source>
</reference>
<dbReference type="SMART" id="SM00249">
    <property type="entry name" value="PHD"/>
    <property type="match status" value="1"/>
</dbReference>
<dbReference type="InterPro" id="IPR011011">
    <property type="entry name" value="Znf_FYVE_PHD"/>
</dbReference>
<feature type="compositionally biased region" description="Basic and acidic residues" evidence="7">
    <location>
        <begin position="514"/>
        <end position="538"/>
    </location>
</feature>
<dbReference type="SUPFAM" id="SSF57903">
    <property type="entry name" value="FYVE/PHD zinc finger"/>
    <property type="match status" value="1"/>
</dbReference>
<evidence type="ECO:0000313" key="10">
    <source>
        <dbReference type="Proteomes" id="UP001222325"/>
    </source>
</evidence>
<feature type="region of interest" description="Disordered" evidence="7">
    <location>
        <begin position="1"/>
        <end position="25"/>
    </location>
</feature>
<name>A0AAD6XW86_9AGAR</name>
<dbReference type="PANTHER" id="PTHR46174:SF1">
    <property type="entry name" value="CXXC-TYPE ZINC FINGER PROTEIN 1"/>
    <property type="match status" value="1"/>
</dbReference>
<feature type="compositionally biased region" description="Low complexity" evidence="7">
    <location>
        <begin position="502"/>
        <end position="513"/>
    </location>
</feature>
<feature type="compositionally biased region" description="Polar residues" evidence="7">
    <location>
        <begin position="683"/>
        <end position="694"/>
    </location>
</feature>
<sequence length="1160" mass="129235">MTCPPFGDGARRGPRDRPNGMESDSDGTWVRCGFGWSFVAAEWAGSQCLVVHFFFFFLNAFLSWRNPVQGSAVRTSASTTMSRRLDISSLLCDEPPIPKEPDRRRDQVVAETVLLAPHLRCNSNSRTEQLHTERNDQPRTDHPRTERNDHPRTDHPRNDRNDRNDLTRTEQTLDALAHAAALAEKRRILPEPPFSRTPPRVIRSPVEDLHRPRTVFAPMPPPSRHVLEQQQHHQHHQLRLLQQQHHHHQQEPQQLVRQREHHEQLLHHERLYTQWDRIDVPPVAADLRPGRKSDPGQLRPFTSPSSVHLPHMAHPQMEPPNKKRRYSDSPGPHPPVSSKAFDWEPAISLKAGGERSILNPPDPDFARPDMASPALRRPSSSSGHEAQFAFSPRQRKTLGLAEESPPFIPGRRSPPGSVTGRAKAVRQSDPDKRDLSPYPAERRDYTTVIHVPERPREEYASEDRKHKKTHTQGQSQPPSSHPLDYAPVAGPSRRPDPPGHSPQQRPQPTQPTRQPKEEDPHEWLLEHFADSPSRRKPEPPMSPSLAPAAHGPVAASTRRVTPPLLPTTMPEAAVALEEELASIHVPTSKIEPDDIEMDLDTVVSELVKETLGDDAMEVDVEDELLSLVDDRQRSRSMTGPPPNMSRVPSSGKPALRLQNESGSRHGSPMASAASPSSFVSPNVRGSSMLPSSERGSMPPPTSTATGQSKESSVASRKKKEAAKPAPKPKAAAAAKPRARPAPKPKAKASDGAAKGRAPSAISRKSGSAAASASRSRSTSVMPGGSVGPESSEKHEDEEEDALAAAVEDDKLYCVCKTKYDEDRFMIACDKCDEWYHTQCVDMPDLVVDLVDQFFCPLCIEKNPTLVLKTTYKARCRYGLDHPEPDSSKACHKPAQGAFSKYCSPECGLNNVKKRIETFAKNGGKPELLWDSVKDAQRREAVVVVHEEGGLEAAKENGDAVAPPVVAVRVKPAKMGRVERDVASLNAVLDEVVTQREELKEGMEIVFWRERLLELACERAEQVGQCGWDQRLCFGEEEWADYGAGVLESYEDGAKEGAMQVDGEEWWCVESERCERHAGWQMIRARDVAKEKEKKEDALFRLTTRERELRKRIDDIIEPFHRSCLDPSTAAPLKSSKLVNGNSKGKTNGDSKKGKKRKNPS</sequence>
<dbReference type="CDD" id="cd16039">
    <property type="entry name" value="PHD_SPP1"/>
    <property type="match status" value="1"/>
</dbReference>
<feature type="domain" description="PHD-type" evidence="8">
    <location>
        <begin position="810"/>
        <end position="861"/>
    </location>
</feature>
<dbReference type="InterPro" id="IPR001965">
    <property type="entry name" value="Znf_PHD"/>
</dbReference>
<feature type="compositionally biased region" description="Basic and acidic residues" evidence="7">
    <location>
        <begin position="128"/>
        <end position="166"/>
    </location>
</feature>
<feature type="compositionally biased region" description="Low complexity" evidence="7">
    <location>
        <begin position="749"/>
        <end position="779"/>
    </location>
</feature>
<evidence type="ECO:0000256" key="5">
    <source>
        <dbReference type="ARBA" id="ARBA00023242"/>
    </source>
</evidence>
<organism evidence="9 10">
    <name type="scientific">Mycena belliarum</name>
    <dbReference type="NCBI Taxonomy" id="1033014"/>
    <lineage>
        <taxon>Eukaryota</taxon>
        <taxon>Fungi</taxon>
        <taxon>Dikarya</taxon>
        <taxon>Basidiomycota</taxon>
        <taxon>Agaricomycotina</taxon>
        <taxon>Agaricomycetes</taxon>
        <taxon>Agaricomycetidae</taxon>
        <taxon>Agaricales</taxon>
        <taxon>Marasmiineae</taxon>
        <taxon>Mycenaceae</taxon>
        <taxon>Mycena</taxon>
    </lineage>
</organism>
<feature type="compositionally biased region" description="Polar residues" evidence="7">
    <location>
        <begin position="1136"/>
        <end position="1145"/>
    </location>
</feature>
<keyword evidence="2" id="KW-0479">Metal-binding</keyword>
<dbReference type="Gene3D" id="3.30.40.10">
    <property type="entry name" value="Zinc/RING finger domain, C3HC4 (zinc finger)"/>
    <property type="match status" value="1"/>
</dbReference>
<dbReference type="AlphaFoldDB" id="A0AAD6XW86"/>
<keyword evidence="3 6" id="KW-0863">Zinc-finger</keyword>
<feature type="compositionally biased region" description="Low complexity" evidence="7">
    <location>
        <begin position="667"/>
        <end position="681"/>
    </location>
</feature>
<dbReference type="GO" id="GO:0045893">
    <property type="term" value="P:positive regulation of DNA-templated transcription"/>
    <property type="evidence" value="ECO:0007669"/>
    <property type="project" value="TreeGrafter"/>
</dbReference>
<evidence type="ECO:0000259" key="8">
    <source>
        <dbReference type="PROSITE" id="PS50016"/>
    </source>
</evidence>
<evidence type="ECO:0000256" key="6">
    <source>
        <dbReference type="PROSITE-ProRule" id="PRU00146"/>
    </source>
</evidence>
<dbReference type="InterPro" id="IPR019786">
    <property type="entry name" value="Zinc_finger_PHD-type_CS"/>
</dbReference>